<dbReference type="Proteomes" id="UP000324222">
    <property type="component" value="Unassembled WGS sequence"/>
</dbReference>
<keyword evidence="3" id="KW-1185">Reference proteome</keyword>
<name>A0A5B7G9P4_PORTR</name>
<evidence type="ECO:0000313" key="2">
    <source>
        <dbReference type="EMBL" id="MPC56741.1"/>
    </source>
</evidence>
<reference evidence="2 3" key="1">
    <citation type="submission" date="2019-05" db="EMBL/GenBank/DDBJ databases">
        <title>Another draft genome of Portunus trituberculatus and its Hox gene families provides insights of decapod evolution.</title>
        <authorList>
            <person name="Jeong J.-H."/>
            <person name="Song I."/>
            <person name="Kim S."/>
            <person name="Choi T."/>
            <person name="Kim D."/>
            <person name="Ryu S."/>
            <person name="Kim W."/>
        </authorList>
    </citation>
    <scope>NUCLEOTIDE SEQUENCE [LARGE SCALE GENOMIC DNA]</scope>
    <source>
        <tissue evidence="2">Muscle</tissue>
    </source>
</reference>
<dbReference type="AlphaFoldDB" id="A0A5B7G9P4"/>
<accession>A0A5B7G9P4</accession>
<gene>
    <name evidence="2" type="ORF">E2C01_050707</name>
</gene>
<comment type="caution">
    <text evidence="2">The sequence shown here is derived from an EMBL/GenBank/DDBJ whole genome shotgun (WGS) entry which is preliminary data.</text>
</comment>
<evidence type="ECO:0000313" key="3">
    <source>
        <dbReference type="Proteomes" id="UP000324222"/>
    </source>
</evidence>
<organism evidence="2 3">
    <name type="scientific">Portunus trituberculatus</name>
    <name type="common">Swimming crab</name>
    <name type="synonym">Neptunus trituberculatus</name>
    <dbReference type="NCBI Taxonomy" id="210409"/>
    <lineage>
        <taxon>Eukaryota</taxon>
        <taxon>Metazoa</taxon>
        <taxon>Ecdysozoa</taxon>
        <taxon>Arthropoda</taxon>
        <taxon>Crustacea</taxon>
        <taxon>Multicrustacea</taxon>
        <taxon>Malacostraca</taxon>
        <taxon>Eumalacostraca</taxon>
        <taxon>Eucarida</taxon>
        <taxon>Decapoda</taxon>
        <taxon>Pleocyemata</taxon>
        <taxon>Brachyura</taxon>
        <taxon>Eubrachyura</taxon>
        <taxon>Portunoidea</taxon>
        <taxon>Portunidae</taxon>
        <taxon>Portuninae</taxon>
        <taxon>Portunus</taxon>
    </lineage>
</organism>
<sequence>MLRLSGWKQVGSRVPPITPREQQRRSLVPGMNGIRTAGQRYPDLAQLCKPTVKFNYLVEVL</sequence>
<dbReference type="EMBL" id="VSRR010014208">
    <property type="protein sequence ID" value="MPC56741.1"/>
    <property type="molecule type" value="Genomic_DNA"/>
</dbReference>
<proteinExistence type="predicted"/>
<protein>
    <submittedName>
        <fullName evidence="2">Uncharacterized protein</fullName>
    </submittedName>
</protein>
<feature type="region of interest" description="Disordered" evidence="1">
    <location>
        <begin position="1"/>
        <end position="33"/>
    </location>
</feature>
<evidence type="ECO:0000256" key="1">
    <source>
        <dbReference type="SAM" id="MobiDB-lite"/>
    </source>
</evidence>